<sequence>MSESNTPPISLDDLRQDIDSIDTQIHDLLNRRASCAQQVAEVKLREFAAAQQFESSADSSSSQQLLFYRPEREAQVLARVKAANKGPLADDTVAFIFREIMSACLALEKPMEVAYLGPMGTFSQAAALKHFGHAVISVPQTSIDEVFAKVANGQCHYGVVPVENSTEGMVSHTLDAFINSPLKICGELELRIRLHLLVGKDGKDKPITRICAHQQALAQSRRWLDGHYPGIERSAVSSNGEAARMAAEEEGVAAVAGDMAEQQYGLLQLAANIEDQPDNTTRFLIIGREDVAASGRDKTSLVVSARNRPGALFKLLEPFQKADVMLTRIDTRPSRTEPWTYVFFIEFEGHRDDAIIVDILKDIEQHSIMFKVLGSYPKAAI</sequence>
<dbReference type="CDD" id="cd13630">
    <property type="entry name" value="PBP2_PDT_1"/>
    <property type="match status" value="1"/>
</dbReference>
<dbReference type="InterPro" id="IPR045865">
    <property type="entry name" value="ACT-like_dom_sf"/>
</dbReference>
<evidence type="ECO:0000256" key="5">
    <source>
        <dbReference type="ARBA" id="ARBA00004817"/>
    </source>
</evidence>
<dbReference type="InterPro" id="IPR010957">
    <property type="entry name" value="G/b/e-P-prot_chorismate_mutase"/>
</dbReference>
<dbReference type="Gene3D" id="3.30.70.260">
    <property type="match status" value="1"/>
</dbReference>
<dbReference type="InterPro" id="IPR008242">
    <property type="entry name" value="Chor_mutase/pphenate_deHydtase"/>
</dbReference>
<dbReference type="NCBIfam" id="TIGR01807">
    <property type="entry name" value="CM_P2"/>
    <property type="match status" value="1"/>
</dbReference>
<feature type="domain" description="ACT" evidence="22">
    <location>
        <begin position="300"/>
        <end position="377"/>
    </location>
</feature>
<evidence type="ECO:0000256" key="11">
    <source>
        <dbReference type="ARBA" id="ARBA00023141"/>
    </source>
</evidence>
<dbReference type="PROSITE" id="PS51671">
    <property type="entry name" value="ACT"/>
    <property type="match status" value="1"/>
</dbReference>
<dbReference type="SUPFAM" id="SSF55021">
    <property type="entry name" value="ACT-like"/>
    <property type="match status" value="1"/>
</dbReference>
<dbReference type="PROSITE" id="PS51171">
    <property type="entry name" value="PREPHENATE_DEHYDR_3"/>
    <property type="match status" value="1"/>
</dbReference>
<evidence type="ECO:0000256" key="2">
    <source>
        <dbReference type="ARBA" id="ARBA00002364"/>
    </source>
</evidence>
<evidence type="ECO:0000259" key="22">
    <source>
        <dbReference type="PROSITE" id="PS51671"/>
    </source>
</evidence>
<dbReference type="SUPFAM" id="SSF53850">
    <property type="entry name" value="Periplasmic binding protein-like II"/>
    <property type="match status" value="1"/>
</dbReference>
<dbReference type="EC" id="4.2.1.51" evidence="7"/>
<dbReference type="Gene3D" id="1.20.59.10">
    <property type="entry name" value="Chorismate mutase"/>
    <property type="match status" value="1"/>
</dbReference>
<dbReference type="CDD" id="cd04905">
    <property type="entry name" value="ACT_CM-PDT"/>
    <property type="match status" value="1"/>
</dbReference>
<dbReference type="GO" id="GO:0046417">
    <property type="term" value="P:chorismate metabolic process"/>
    <property type="evidence" value="ECO:0007669"/>
    <property type="project" value="InterPro"/>
</dbReference>
<comment type="pathway">
    <text evidence="5">Metabolic intermediate biosynthesis; prephenate biosynthesis; prephenate from chorismate: step 1/1.</text>
</comment>
<dbReference type="Pfam" id="PF00800">
    <property type="entry name" value="PDT"/>
    <property type="match status" value="1"/>
</dbReference>
<evidence type="ECO:0000256" key="4">
    <source>
        <dbReference type="ARBA" id="ARBA00004741"/>
    </source>
</evidence>
<dbReference type="GO" id="GO:0009094">
    <property type="term" value="P:L-phenylalanine biosynthetic process"/>
    <property type="evidence" value="ECO:0007669"/>
    <property type="project" value="UniProtKB-UniPathway"/>
</dbReference>
<dbReference type="InterPro" id="IPR002701">
    <property type="entry name" value="CM_II_prokaryot"/>
</dbReference>
<keyword evidence="14" id="KW-0456">Lyase</keyword>
<evidence type="ECO:0000256" key="17">
    <source>
        <dbReference type="ARBA" id="ARBA00031520"/>
    </source>
</evidence>
<evidence type="ECO:0000256" key="7">
    <source>
        <dbReference type="ARBA" id="ARBA00013147"/>
    </source>
</evidence>
<evidence type="ECO:0000259" key="20">
    <source>
        <dbReference type="PROSITE" id="PS51168"/>
    </source>
</evidence>
<evidence type="ECO:0000256" key="12">
    <source>
        <dbReference type="ARBA" id="ARBA00023222"/>
    </source>
</evidence>
<dbReference type="RefSeq" id="WP_103685779.1">
    <property type="nucleotide sequence ID" value="NZ_PQGG01000040.1"/>
</dbReference>
<dbReference type="UniPathway" id="UPA00120">
    <property type="reaction ID" value="UER00203"/>
</dbReference>
<proteinExistence type="predicted"/>
<evidence type="ECO:0000256" key="19">
    <source>
        <dbReference type="PIRSR" id="PIRSR001500-2"/>
    </source>
</evidence>
<dbReference type="PANTHER" id="PTHR21022:SF19">
    <property type="entry name" value="PREPHENATE DEHYDRATASE-RELATED"/>
    <property type="match status" value="1"/>
</dbReference>
<feature type="site" description="Essential for prephenate dehydratase activity" evidence="19">
    <location>
        <position position="281"/>
    </location>
</feature>
<evidence type="ECO:0000256" key="6">
    <source>
        <dbReference type="ARBA" id="ARBA00012404"/>
    </source>
</evidence>
<dbReference type="FunFam" id="3.40.190.10:FF:000029">
    <property type="entry name" value="Chorismate mutase/Prephenate dehydratase"/>
    <property type="match status" value="1"/>
</dbReference>
<keyword evidence="11" id="KW-0057">Aromatic amino acid biosynthesis</keyword>
<organism evidence="23 24">
    <name type="scientific">Zhongshania marina</name>
    <dbReference type="NCBI Taxonomy" id="2304603"/>
    <lineage>
        <taxon>Bacteria</taxon>
        <taxon>Pseudomonadati</taxon>
        <taxon>Pseudomonadota</taxon>
        <taxon>Gammaproteobacteria</taxon>
        <taxon>Cellvibrionales</taxon>
        <taxon>Spongiibacteraceae</taxon>
        <taxon>Zhongshania</taxon>
    </lineage>
</organism>
<dbReference type="NCBIfam" id="NF008865">
    <property type="entry name" value="PRK11898.1"/>
    <property type="match status" value="1"/>
</dbReference>
<evidence type="ECO:0000256" key="15">
    <source>
        <dbReference type="ARBA" id="ARBA00023268"/>
    </source>
</evidence>
<keyword evidence="10" id="KW-0028">Amino-acid biosynthesis</keyword>
<evidence type="ECO:0000256" key="18">
    <source>
        <dbReference type="ARBA" id="ARBA00047848"/>
    </source>
</evidence>
<comment type="subcellular location">
    <subcellularLocation>
        <location evidence="3">Cytoplasm</location>
    </subcellularLocation>
</comment>
<evidence type="ECO:0000256" key="9">
    <source>
        <dbReference type="ARBA" id="ARBA00022490"/>
    </source>
</evidence>
<dbReference type="PROSITE" id="PS51168">
    <property type="entry name" value="CHORISMATE_MUT_2"/>
    <property type="match status" value="1"/>
</dbReference>
<dbReference type="Pfam" id="PF01842">
    <property type="entry name" value="ACT"/>
    <property type="match status" value="1"/>
</dbReference>
<dbReference type="GO" id="GO:0005737">
    <property type="term" value="C:cytoplasm"/>
    <property type="evidence" value="ECO:0007669"/>
    <property type="project" value="UniProtKB-SubCell"/>
</dbReference>
<dbReference type="Pfam" id="PF01817">
    <property type="entry name" value="CM_2"/>
    <property type="match status" value="1"/>
</dbReference>
<dbReference type="PIRSF" id="PIRSF001500">
    <property type="entry name" value="Chor_mut_pdt_Ppr"/>
    <property type="match status" value="1"/>
</dbReference>
<dbReference type="GO" id="GO:0004664">
    <property type="term" value="F:prephenate dehydratase activity"/>
    <property type="evidence" value="ECO:0007669"/>
    <property type="project" value="UniProtKB-EC"/>
</dbReference>
<evidence type="ECO:0000259" key="21">
    <source>
        <dbReference type="PROSITE" id="PS51171"/>
    </source>
</evidence>
<feature type="domain" description="Chorismate mutase" evidence="20">
    <location>
        <begin position="5"/>
        <end position="112"/>
    </location>
</feature>
<dbReference type="PANTHER" id="PTHR21022">
    <property type="entry name" value="PREPHENATE DEHYDRATASE P PROTEIN"/>
    <property type="match status" value="1"/>
</dbReference>
<dbReference type="Proteomes" id="UP000237222">
    <property type="component" value="Unassembled WGS sequence"/>
</dbReference>
<dbReference type="FunFam" id="3.30.70.260:FF:000012">
    <property type="entry name" value="Prephenate dehydratase"/>
    <property type="match status" value="1"/>
</dbReference>
<dbReference type="InterPro" id="IPR036263">
    <property type="entry name" value="Chorismate_II_sf"/>
</dbReference>
<accession>A0A2S4HBT9</accession>
<protein>
    <recommendedName>
        <fullName evidence="8">Bifunctional chorismate mutase/prephenate dehydratase</fullName>
        <ecNumber evidence="7">4.2.1.51</ecNumber>
        <ecNumber evidence="6">5.4.99.5</ecNumber>
    </recommendedName>
    <alternativeName>
        <fullName evidence="17">Chorismate mutase-prephenate dehydratase</fullName>
    </alternativeName>
    <alternativeName>
        <fullName evidence="16">p-protein</fullName>
    </alternativeName>
</protein>
<dbReference type="UniPathway" id="UPA00121">
    <property type="reaction ID" value="UER00345"/>
</dbReference>
<evidence type="ECO:0000256" key="16">
    <source>
        <dbReference type="ARBA" id="ARBA00031175"/>
    </source>
</evidence>
<dbReference type="EC" id="5.4.99.5" evidence="6"/>
<comment type="caution">
    <text evidence="23">The sequence shown here is derived from an EMBL/GenBank/DDBJ whole genome shotgun (WGS) entry which is preliminary data.</text>
</comment>
<dbReference type="InterPro" id="IPR002912">
    <property type="entry name" value="ACT_dom"/>
</dbReference>
<keyword evidence="9" id="KW-0963">Cytoplasm</keyword>
<dbReference type="EMBL" id="PQGG01000040">
    <property type="protein sequence ID" value="POP51444.1"/>
    <property type="molecule type" value="Genomic_DNA"/>
</dbReference>
<dbReference type="InterPro" id="IPR018528">
    <property type="entry name" value="Preph_deHydtase_CS"/>
</dbReference>
<dbReference type="InterPro" id="IPR001086">
    <property type="entry name" value="Preph_deHydtase"/>
</dbReference>
<evidence type="ECO:0000313" key="23">
    <source>
        <dbReference type="EMBL" id="POP51444.1"/>
    </source>
</evidence>
<comment type="pathway">
    <text evidence="4">Amino-acid biosynthesis; L-phenylalanine biosynthesis; phenylpyruvate from prephenate: step 1/1.</text>
</comment>
<keyword evidence="13" id="KW-0413">Isomerase</keyword>
<reference evidence="23" key="1">
    <citation type="submission" date="2018-01" db="EMBL/GenBank/DDBJ databases">
        <authorList>
            <person name="Yu X.-D."/>
        </authorList>
    </citation>
    <scope>NUCLEOTIDE SEQUENCE</scope>
    <source>
        <strain evidence="23">ZX-21</strain>
    </source>
</reference>
<evidence type="ECO:0000256" key="8">
    <source>
        <dbReference type="ARBA" id="ARBA00014401"/>
    </source>
</evidence>
<evidence type="ECO:0000256" key="13">
    <source>
        <dbReference type="ARBA" id="ARBA00023235"/>
    </source>
</evidence>
<gene>
    <name evidence="23" type="ORF">C0068_17570</name>
</gene>
<evidence type="ECO:0000256" key="3">
    <source>
        <dbReference type="ARBA" id="ARBA00004496"/>
    </source>
</evidence>
<dbReference type="AlphaFoldDB" id="A0A2S4HBT9"/>
<evidence type="ECO:0000256" key="1">
    <source>
        <dbReference type="ARBA" id="ARBA00000824"/>
    </source>
</evidence>
<comment type="function">
    <text evidence="2">Catalyzes the Claisen rearrangement of chorismate to prephenate and the decarboxylation/dehydration of prephenate to phenylpyruvate.</text>
</comment>
<dbReference type="PROSITE" id="PS00857">
    <property type="entry name" value="PREPHENATE_DEHYDR_1"/>
    <property type="match status" value="1"/>
</dbReference>
<evidence type="ECO:0000313" key="24">
    <source>
        <dbReference type="Proteomes" id="UP000237222"/>
    </source>
</evidence>
<name>A0A2S4HBT9_9GAMM</name>
<evidence type="ECO:0000256" key="10">
    <source>
        <dbReference type="ARBA" id="ARBA00022605"/>
    </source>
</evidence>
<dbReference type="InterPro" id="IPR036979">
    <property type="entry name" value="CM_dom_sf"/>
</dbReference>
<comment type="catalytic activity">
    <reaction evidence="18">
        <text>prephenate + H(+) = 3-phenylpyruvate + CO2 + H2O</text>
        <dbReference type="Rhea" id="RHEA:21648"/>
        <dbReference type="ChEBI" id="CHEBI:15377"/>
        <dbReference type="ChEBI" id="CHEBI:15378"/>
        <dbReference type="ChEBI" id="CHEBI:16526"/>
        <dbReference type="ChEBI" id="CHEBI:18005"/>
        <dbReference type="ChEBI" id="CHEBI:29934"/>
        <dbReference type="EC" id="4.2.1.51"/>
    </reaction>
</comment>
<feature type="domain" description="Prephenate dehydratase" evidence="21">
    <location>
        <begin position="112"/>
        <end position="288"/>
    </location>
</feature>
<dbReference type="SUPFAM" id="SSF48600">
    <property type="entry name" value="Chorismate mutase II"/>
    <property type="match status" value="1"/>
</dbReference>
<evidence type="ECO:0000256" key="14">
    <source>
        <dbReference type="ARBA" id="ARBA00023239"/>
    </source>
</evidence>
<comment type="catalytic activity">
    <reaction evidence="1">
        <text>chorismate = prephenate</text>
        <dbReference type="Rhea" id="RHEA:13897"/>
        <dbReference type="ChEBI" id="CHEBI:29748"/>
        <dbReference type="ChEBI" id="CHEBI:29934"/>
        <dbReference type="EC" id="5.4.99.5"/>
    </reaction>
</comment>
<dbReference type="Gene3D" id="3.40.190.10">
    <property type="entry name" value="Periplasmic binding protein-like II"/>
    <property type="match status" value="2"/>
</dbReference>
<dbReference type="OrthoDB" id="9802281at2"/>
<keyword evidence="12" id="KW-0584">Phenylalanine biosynthesis</keyword>
<dbReference type="SMART" id="SM00830">
    <property type="entry name" value="CM_2"/>
    <property type="match status" value="1"/>
</dbReference>
<dbReference type="GO" id="GO:0004106">
    <property type="term" value="F:chorismate mutase activity"/>
    <property type="evidence" value="ECO:0007669"/>
    <property type="project" value="UniProtKB-EC"/>
</dbReference>
<keyword evidence="15" id="KW-0511">Multifunctional enzyme</keyword>